<reference evidence="4 5" key="2">
    <citation type="submission" date="2017-02" db="EMBL/GenBank/DDBJ databases">
        <authorList>
            <consortium name="Pathogen Informatics"/>
        </authorList>
    </citation>
    <scope>NUCLEOTIDE SEQUENCE [LARGE SCALE GENOMIC DNA]</scope>
    <source>
        <strain evidence="4 5">VRECD0157</strain>
    </source>
</reference>
<organism evidence="3">
    <name type="scientific">Clostridioides difficile</name>
    <name type="common">Peptoclostridium difficile</name>
    <dbReference type="NCBI Taxonomy" id="1496"/>
    <lineage>
        <taxon>Bacteria</taxon>
        <taxon>Bacillati</taxon>
        <taxon>Bacillota</taxon>
        <taxon>Clostridia</taxon>
        <taxon>Peptostreptococcales</taxon>
        <taxon>Peptostreptococcaceae</taxon>
        <taxon>Clostridioides</taxon>
    </lineage>
</organism>
<dbReference type="EMBL" id="FUPS01000027">
    <property type="protein sequence ID" value="SJT29230.1"/>
    <property type="molecule type" value="Genomic_DNA"/>
</dbReference>
<dbReference type="Proteomes" id="UP000189137">
    <property type="component" value="Unassembled WGS sequence"/>
</dbReference>
<sequence length="109" mass="13098">MKIFLLTILLIIICILANYVKNRIYKKSINNLKYKYSVGEKIIYHQINCYYNRMVGCEILEKCYSTKFRKRNTPLYKVKAYVGDNDTTWVIPEWRIECLATTYGEFPKY</sequence>
<proteinExistence type="predicted"/>
<dbReference type="RefSeq" id="WP_015994378.1">
    <property type="nucleotide sequence ID" value="NZ_AP031492.1"/>
</dbReference>
<dbReference type="EMBL" id="LK933543">
    <property type="protein sequence ID" value="CDT82884.1"/>
    <property type="molecule type" value="Genomic_DNA"/>
</dbReference>
<evidence type="ECO:0000313" key="1">
    <source>
        <dbReference type="EMBL" id="CDS82917.1"/>
    </source>
</evidence>
<evidence type="ECO:0000313" key="3">
    <source>
        <dbReference type="EMBL" id="CDT82884.1"/>
    </source>
</evidence>
<accession>A0A069B2T2</accession>
<protein>
    <submittedName>
        <fullName evidence="3">Uncharacterized protein</fullName>
    </submittedName>
</protein>
<evidence type="ECO:0000313" key="4">
    <source>
        <dbReference type="EMBL" id="SJT29230.1"/>
    </source>
</evidence>
<dbReference type="EMBL" id="LK932488">
    <property type="protein sequence ID" value="CDS84690.1"/>
    <property type="molecule type" value="Genomic_DNA"/>
</dbReference>
<dbReference type="PATRIC" id="fig|1496.897.peg.1481"/>
<evidence type="ECO:0000313" key="5">
    <source>
        <dbReference type="Proteomes" id="UP000189137"/>
    </source>
</evidence>
<dbReference type="EMBL" id="LK932335">
    <property type="protein sequence ID" value="CDS82917.1"/>
    <property type="molecule type" value="Genomic_DNA"/>
</dbReference>
<reference evidence="3" key="1">
    <citation type="submission" date="2014-07" db="EMBL/GenBank/DDBJ databases">
        <authorList>
            <person name="Monot Marc"/>
        </authorList>
    </citation>
    <scope>NUCLEOTIDE SEQUENCE</scope>
    <source>
        <strain evidence="3">7032989</strain>
        <strain evidence="1">7032994</strain>
    </source>
</reference>
<dbReference type="AlphaFoldDB" id="A0A069B2T2"/>
<name>A0A069B2T2_CLODI</name>
<evidence type="ECO:0000313" key="2">
    <source>
        <dbReference type="EMBL" id="CDS84690.1"/>
    </source>
</evidence>
<gene>
    <name evidence="3" type="ORF">BN1095_980003</name>
    <name evidence="2" type="ORF">BN1096_370003</name>
    <name evidence="1" type="ORF">BN1097_1290002</name>
    <name evidence="4" type="ORF">SAMEA3375112_04190</name>
</gene>